<dbReference type="GO" id="GO:1903457">
    <property type="term" value="P:lactate catabolic process"/>
    <property type="evidence" value="ECO:0007669"/>
    <property type="project" value="TreeGrafter"/>
</dbReference>
<sequence length="178" mass="19098">VKRKTFKDSKLADRLCRETQGEVLFDDFSRGLYSTDASIYQIMPTGVLVPRTVEDVSTAMEIASEEGLSITARGGGTSQCGQTVGEGLIIDVSKYLNLVLKVDAENHEAVVEPGLVLDQFNAEMKNHGLFFPVDVSTSSRATMGGMTGNNSCGARSIRYGKMVDNVLGVEALLAGGER</sequence>
<dbReference type="PROSITE" id="PS51387">
    <property type="entry name" value="FAD_PCMH"/>
    <property type="match status" value="1"/>
</dbReference>
<dbReference type="GO" id="GO:0071949">
    <property type="term" value="F:FAD binding"/>
    <property type="evidence" value="ECO:0007669"/>
    <property type="project" value="InterPro"/>
</dbReference>
<dbReference type="InterPro" id="IPR016166">
    <property type="entry name" value="FAD-bd_PCMH"/>
</dbReference>
<gene>
    <name evidence="2" type="ORF">METZ01_LOCUS322406</name>
</gene>
<accession>A0A382PC99</accession>
<proteinExistence type="predicted"/>
<dbReference type="Gene3D" id="3.30.465.10">
    <property type="match status" value="1"/>
</dbReference>
<dbReference type="SUPFAM" id="SSF56176">
    <property type="entry name" value="FAD-binding/transporter-associated domain-like"/>
    <property type="match status" value="1"/>
</dbReference>
<dbReference type="AlphaFoldDB" id="A0A382PC99"/>
<dbReference type="EMBL" id="UINC01105544">
    <property type="protein sequence ID" value="SVC69552.1"/>
    <property type="molecule type" value="Genomic_DNA"/>
</dbReference>
<feature type="domain" description="FAD-binding PCMH-type" evidence="1">
    <location>
        <begin position="40"/>
        <end position="178"/>
    </location>
</feature>
<dbReference type="GO" id="GO:0008720">
    <property type="term" value="F:D-lactate dehydrogenase (NAD+) activity"/>
    <property type="evidence" value="ECO:0007669"/>
    <property type="project" value="TreeGrafter"/>
</dbReference>
<dbReference type="PANTHER" id="PTHR11748:SF119">
    <property type="entry name" value="D-2-HYDROXYGLUTARATE DEHYDROGENASE"/>
    <property type="match status" value="1"/>
</dbReference>
<evidence type="ECO:0000259" key="1">
    <source>
        <dbReference type="PROSITE" id="PS51387"/>
    </source>
</evidence>
<evidence type="ECO:0000313" key="2">
    <source>
        <dbReference type="EMBL" id="SVC69552.1"/>
    </source>
</evidence>
<feature type="non-terminal residue" evidence="2">
    <location>
        <position position="1"/>
    </location>
</feature>
<feature type="non-terminal residue" evidence="2">
    <location>
        <position position="178"/>
    </location>
</feature>
<dbReference type="InterPro" id="IPR006094">
    <property type="entry name" value="Oxid_FAD_bind_N"/>
</dbReference>
<organism evidence="2">
    <name type="scientific">marine metagenome</name>
    <dbReference type="NCBI Taxonomy" id="408172"/>
    <lineage>
        <taxon>unclassified sequences</taxon>
        <taxon>metagenomes</taxon>
        <taxon>ecological metagenomes</taxon>
    </lineage>
</organism>
<dbReference type="InterPro" id="IPR036318">
    <property type="entry name" value="FAD-bd_PCMH-like_sf"/>
</dbReference>
<name>A0A382PC99_9ZZZZ</name>
<reference evidence="2" key="1">
    <citation type="submission" date="2018-05" db="EMBL/GenBank/DDBJ databases">
        <authorList>
            <person name="Lanie J.A."/>
            <person name="Ng W.-L."/>
            <person name="Kazmierczak K.M."/>
            <person name="Andrzejewski T.M."/>
            <person name="Davidsen T.M."/>
            <person name="Wayne K.J."/>
            <person name="Tettelin H."/>
            <person name="Glass J.I."/>
            <person name="Rusch D."/>
            <person name="Podicherti R."/>
            <person name="Tsui H.-C.T."/>
            <person name="Winkler M.E."/>
        </authorList>
    </citation>
    <scope>NUCLEOTIDE SEQUENCE</scope>
</reference>
<dbReference type="InterPro" id="IPR016169">
    <property type="entry name" value="FAD-bd_PCMH_sub2"/>
</dbReference>
<dbReference type="Pfam" id="PF01565">
    <property type="entry name" value="FAD_binding_4"/>
    <property type="match status" value="1"/>
</dbReference>
<protein>
    <recommendedName>
        <fullName evidence="1">FAD-binding PCMH-type domain-containing protein</fullName>
    </recommendedName>
</protein>
<dbReference type="GO" id="GO:0004458">
    <property type="term" value="F:D-lactate dehydrogenase (cytochrome) activity"/>
    <property type="evidence" value="ECO:0007669"/>
    <property type="project" value="TreeGrafter"/>
</dbReference>
<dbReference type="PANTHER" id="PTHR11748">
    <property type="entry name" value="D-LACTATE DEHYDROGENASE"/>
    <property type="match status" value="1"/>
</dbReference>